<dbReference type="EMBL" id="MN740182">
    <property type="protein sequence ID" value="QHT92245.1"/>
    <property type="molecule type" value="Genomic_DNA"/>
</dbReference>
<reference evidence="1" key="1">
    <citation type="journal article" date="2020" name="Nature">
        <title>Giant virus diversity and host interactions through global metagenomics.</title>
        <authorList>
            <person name="Schulz F."/>
            <person name="Roux S."/>
            <person name="Paez-Espino D."/>
            <person name="Jungbluth S."/>
            <person name="Walsh D.A."/>
            <person name="Denef V.J."/>
            <person name="McMahon K.D."/>
            <person name="Konstantinidis K.T."/>
            <person name="Eloe-Fadrosh E.A."/>
            <person name="Kyrpides N.C."/>
            <person name="Woyke T."/>
        </authorList>
    </citation>
    <scope>NUCLEOTIDE SEQUENCE</scope>
    <source>
        <strain evidence="1">GVMAG-M-3300023184-88</strain>
    </source>
</reference>
<organism evidence="1">
    <name type="scientific">viral metagenome</name>
    <dbReference type="NCBI Taxonomy" id="1070528"/>
    <lineage>
        <taxon>unclassified sequences</taxon>
        <taxon>metagenomes</taxon>
        <taxon>organismal metagenomes</taxon>
    </lineage>
</organism>
<proteinExistence type="predicted"/>
<evidence type="ECO:0000313" key="1">
    <source>
        <dbReference type="EMBL" id="QHT92245.1"/>
    </source>
</evidence>
<accession>A0A6C0IID3</accession>
<protein>
    <submittedName>
        <fullName evidence="1">Uncharacterized protein</fullName>
    </submittedName>
</protein>
<sequence>METETQQNTVLVSGLQNLTTPLHNLLTMHTSSSTLNEYEHTNFLHPHSTVSNQKIGIWHESIPNQCKKTELQFKNYCNDYINYIAKKKITRAFFLIQDPFFCPYVKQNWVVTYWLDKLPSNCEAGFVLDTEPDSPWNGSPNPWTAIGGTNDMMELAFQEVVRLNSLAISKKVTCIGFDTENLYLGGVKDTGYSTKDGSSWITKMFQTYLPGVPVDWGWASGRIGGDSTLDIGGARYPEIYWVGETSPACNIAGGGDACSSAQNGTDYCTSLNDVNKLLSGPIGNALKSFSESNQNQQGWAMFSVEKWTKGTGECVASYNTDLVDAPDMIPKVKYTIVSSGTTNFILCGASSNIPGTEFTATAPSAGTGQVTKSAICGLLDAFGIWDESTFDTFLATVQTNYSNVPKVMIYEWNFIPQGWI</sequence>
<name>A0A6C0IID3_9ZZZZ</name>
<dbReference type="AlphaFoldDB" id="A0A6C0IID3"/>